<evidence type="ECO:0000313" key="9">
    <source>
        <dbReference type="Proteomes" id="UP000199532"/>
    </source>
</evidence>
<dbReference type="InterPro" id="IPR016032">
    <property type="entry name" value="Sig_transdc_resp-reg_C-effctor"/>
</dbReference>
<feature type="modified residue" description="4-aspartylphosphate" evidence="5">
    <location>
        <position position="54"/>
    </location>
</feature>
<evidence type="ECO:0000256" key="3">
    <source>
        <dbReference type="ARBA" id="ARBA00023125"/>
    </source>
</evidence>
<dbReference type="OrthoDB" id="1013073at2"/>
<evidence type="ECO:0000259" key="7">
    <source>
        <dbReference type="PROSITE" id="PS50110"/>
    </source>
</evidence>
<sequence length="215" mass="24646">MKRILIVEDHAIVRMGIEFLITDMFSTVEVQQAATFSTALDILSRSAFDMVLLDINIPEGENNRMIQIIRKIQPVVKVLIFSGLEEEIYALHYLNAGANGYLSKGASEDDYKAAIMSVLNDGKYVSAKVQRLMVKNILDNKYISSNPLEDLSKRELEVMYLLAQGKWTKEIATILDLKETTISTYKSRIFEKMEVSNVIEMFRKLELYKTEEMEN</sequence>
<evidence type="ECO:0000256" key="5">
    <source>
        <dbReference type="PROSITE-ProRule" id="PRU00169"/>
    </source>
</evidence>
<feature type="domain" description="Response regulatory" evidence="7">
    <location>
        <begin position="3"/>
        <end position="119"/>
    </location>
</feature>
<dbReference type="PROSITE" id="PS50110">
    <property type="entry name" value="RESPONSE_REGULATORY"/>
    <property type="match status" value="1"/>
</dbReference>
<dbReference type="GO" id="GO:0006355">
    <property type="term" value="P:regulation of DNA-templated transcription"/>
    <property type="evidence" value="ECO:0007669"/>
    <property type="project" value="InterPro"/>
</dbReference>
<dbReference type="PRINTS" id="PR00038">
    <property type="entry name" value="HTHLUXR"/>
</dbReference>
<dbReference type="PANTHER" id="PTHR43214:SF41">
    <property type="entry name" value="NITRATE_NITRITE RESPONSE REGULATOR PROTEIN NARP"/>
    <property type="match status" value="1"/>
</dbReference>
<dbReference type="RefSeq" id="WP_090335398.1">
    <property type="nucleotide sequence ID" value="NZ_FNXY01000003.1"/>
</dbReference>
<feature type="domain" description="HTH luxR-type" evidence="6">
    <location>
        <begin position="144"/>
        <end position="209"/>
    </location>
</feature>
<evidence type="ECO:0000313" key="8">
    <source>
        <dbReference type="EMBL" id="SEI83821.1"/>
    </source>
</evidence>
<organism evidence="8 9">
    <name type="scientific">Dyadobacter koreensis</name>
    <dbReference type="NCBI Taxonomy" id="408657"/>
    <lineage>
        <taxon>Bacteria</taxon>
        <taxon>Pseudomonadati</taxon>
        <taxon>Bacteroidota</taxon>
        <taxon>Cytophagia</taxon>
        <taxon>Cytophagales</taxon>
        <taxon>Spirosomataceae</taxon>
        <taxon>Dyadobacter</taxon>
    </lineage>
</organism>
<evidence type="ECO:0000256" key="4">
    <source>
        <dbReference type="ARBA" id="ARBA00023163"/>
    </source>
</evidence>
<dbReference type="Gene3D" id="3.40.50.2300">
    <property type="match status" value="1"/>
</dbReference>
<evidence type="ECO:0000256" key="1">
    <source>
        <dbReference type="ARBA" id="ARBA00022553"/>
    </source>
</evidence>
<dbReference type="SUPFAM" id="SSF52172">
    <property type="entry name" value="CheY-like"/>
    <property type="match status" value="1"/>
</dbReference>
<keyword evidence="2" id="KW-0805">Transcription regulation</keyword>
<dbReference type="CDD" id="cd06170">
    <property type="entry name" value="LuxR_C_like"/>
    <property type="match status" value="1"/>
</dbReference>
<gene>
    <name evidence="8" type="ORF">SAMN04487995_2433</name>
</gene>
<dbReference type="InterPro" id="IPR000792">
    <property type="entry name" value="Tscrpt_reg_LuxR_C"/>
</dbReference>
<dbReference type="InterPro" id="IPR011006">
    <property type="entry name" value="CheY-like_superfamily"/>
</dbReference>
<dbReference type="SMART" id="SM00448">
    <property type="entry name" value="REC"/>
    <property type="match status" value="1"/>
</dbReference>
<dbReference type="SMART" id="SM00421">
    <property type="entry name" value="HTH_LUXR"/>
    <property type="match status" value="1"/>
</dbReference>
<dbReference type="CDD" id="cd17535">
    <property type="entry name" value="REC_NarL-like"/>
    <property type="match status" value="1"/>
</dbReference>
<proteinExistence type="predicted"/>
<dbReference type="GO" id="GO:0000160">
    <property type="term" value="P:phosphorelay signal transduction system"/>
    <property type="evidence" value="ECO:0007669"/>
    <property type="project" value="InterPro"/>
</dbReference>
<reference evidence="8 9" key="1">
    <citation type="submission" date="2016-10" db="EMBL/GenBank/DDBJ databases">
        <authorList>
            <person name="de Groot N.N."/>
        </authorList>
    </citation>
    <scope>NUCLEOTIDE SEQUENCE [LARGE SCALE GENOMIC DNA]</scope>
    <source>
        <strain evidence="8 9">DSM 19938</strain>
    </source>
</reference>
<dbReference type="EMBL" id="FNXY01000003">
    <property type="protein sequence ID" value="SEI83821.1"/>
    <property type="molecule type" value="Genomic_DNA"/>
</dbReference>
<dbReference type="InterPro" id="IPR058245">
    <property type="entry name" value="NreC/VraR/RcsB-like_REC"/>
</dbReference>
<dbReference type="SUPFAM" id="SSF46894">
    <property type="entry name" value="C-terminal effector domain of the bipartite response regulators"/>
    <property type="match status" value="1"/>
</dbReference>
<protein>
    <submittedName>
        <fullName evidence="8">Two component transcriptional regulator, LuxR family</fullName>
    </submittedName>
</protein>
<keyword evidence="1 5" id="KW-0597">Phosphoprotein</keyword>
<dbReference type="Pfam" id="PF00196">
    <property type="entry name" value="GerE"/>
    <property type="match status" value="1"/>
</dbReference>
<dbReference type="PANTHER" id="PTHR43214">
    <property type="entry name" value="TWO-COMPONENT RESPONSE REGULATOR"/>
    <property type="match status" value="1"/>
</dbReference>
<dbReference type="InterPro" id="IPR036388">
    <property type="entry name" value="WH-like_DNA-bd_sf"/>
</dbReference>
<dbReference type="Proteomes" id="UP000199532">
    <property type="component" value="Unassembled WGS sequence"/>
</dbReference>
<dbReference type="PROSITE" id="PS50043">
    <property type="entry name" value="HTH_LUXR_2"/>
    <property type="match status" value="1"/>
</dbReference>
<keyword evidence="4" id="KW-0804">Transcription</keyword>
<evidence type="ECO:0000259" key="6">
    <source>
        <dbReference type="PROSITE" id="PS50043"/>
    </source>
</evidence>
<dbReference type="GO" id="GO:0003677">
    <property type="term" value="F:DNA binding"/>
    <property type="evidence" value="ECO:0007669"/>
    <property type="project" value="UniProtKB-KW"/>
</dbReference>
<keyword evidence="3" id="KW-0238">DNA-binding</keyword>
<evidence type="ECO:0000256" key="2">
    <source>
        <dbReference type="ARBA" id="ARBA00023015"/>
    </source>
</evidence>
<keyword evidence="9" id="KW-1185">Reference proteome</keyword>
<dbReference type="PROSITE" id="PS00622">
    <property type="entry name" value="HTH_LUXR_1"/>
    <property type="match status" value="1"/>
</dbReference>
<dbReference type="STRING" id="408657.SAMN04487995_2433"/>
<dbReference type="InterPro" id="IPR039420">
    <property type="entry name" value="WalR-like"/>
</dbReference>
<dbReference type="InterPro" id="IPR001789">
    <property type="entry name" value="Sig_transdc_resp-reg_receiver"/>
</dbReference>
<accession>A0A1H6TUY8</accession>
<dbReference type="Pfam" id="PF00072">
    <property type="entry name" value="Response_reg"/>
    <property type="match status" value="1"/>
</dbReference>
<name>A0A1H6TUY8_9BACT</name>
<dbReference type="Gene3D" id="1.10.10.10">
    <property type="entry name" value="Winged helix-like DNA-binding domain superfamily/Winged helix DNA-binding domain"/>
    <property type="match status" value="1"/>
</dbReference>
<dbReference type="AlphaFoldDB" id="A0A1H6TUY8"/>